<feature type="region of interest" description="Disordered" evidence="1">
    <location>
        <begin position="21"/>
        <end position="62"/>
    </location>
</feature>
<dbReference type="Proteomes" id="UP000709959">
    <property type="component" value="Unassembled WGS sequence"/>
</dbReference>
<organism evidence="2 3">
    <name type="scientific">Candidatus Geothrix odensensis</name>
    <dbReference type="NCBI Taxonomy" id="2954440"/>
    <lineage>
        <taxon>Bacteria</taxon>
        <taxon>Pseudomonadati</taxon>
        <taxon>Acidobacteriota</taxon>
        <taxon>Holophagae</taxon>
        <taxon>Holophagales</taxon>
        <taxon>Holophagaceae</taxon>
        <taxon>Geothrix</taxon>
    </lineage>
</organism>
<name>A0A936F267_9BACT</name>
<sequence length="62" mass="6495">MAKPIVPPALLKAIAAVGATRKEPISGAKSPEASPIERLTERQSIRPARTAIAHQRGGNKGK</sequence>
<accession>A0A936F267</accession>
<evidence type="ECO:0000313" key="2">
    <source>
        <dbReference type="EMBL" id="MBK8572636.1"/>
    </source>
</evidence>
<dbReference type="AlphaFoldDB" id="A0A936F267"/>
<gene>
    <name evidence="2" type="ORF">IPN91_08315</name>
</gene>
<evidence type="ECO:0000256" key="1">
    <source>
        <dbReference type="SAM" id="MobiDB-lite"/>
    </source>
</evidence>
<comment type="caution">
    <text evidence="2">The sequence shown here is derived from an EMBL/GenBank/DDBJ whole genome shotgun (WGS) entry which is preliminary data.</text>
</comment>
<protein>
    <submittedName>
        <fullName evidence="2">Uncharacterized protein</fullName>
    </submittedName>
</protein>
<evidence type="ECO:0000313" key="3">
    <source>
        <dbReference type="Proteomes" id="UP000709959"/>
    </source>
</evidence>
<reference evidence="2 3" key="1">
    <citation type="submission" date="2020-10" db="EMBL/GenBank/DDBJ databases">
        <title>Connecting structure to function with the recovery of over 1000 high-quality activated sludge metagenome-assembled genomes encoding full-length rRNA genes using long-read sequencing.</title>
        <authorList>
            <person name="Singleton C.M."/>
            <person name="Petriglieri F."/>
            <person name="Kristensen J.M."/>
            <person name="Kirkegaard R.H."/>
            <person name="Michaelsen T.Y."/>
            <person name="Andersen M.H."/>
            <person name="Karst S.M."/>
            <person name="Dueholm M.S."/>
            <person name="Nielsen P.H."/>
            <person name="Albertsen M."/>
        </authorList>
    </citation>
    <scope>NUCLEOTIDE SEQUENCE [LARGE SCALE GENOMIC DNA]</scope>
    <source>
        <strain evidence="2">OdNE_18-Q3-R46-58_MAXAC.008</strain>
    </source>
</reference>
<dbReference type="EMBL" id="JADKCH010000007">
    <property type="protein sequence ID" value="MBK8572636.1"/>
    <property type="molecule type" value="Genomic_DNA"/>
</dbReference>
<proteinExistence type="predicted"/>